<keyword evidence="10" id="KW-1185">Reference proteome</keyword>
<keyword evidence="5" id="KW-0175">Coiled coil</keyword>
<evidence type="ECO:0000259" key="8">
    <source>
        <dbReference type="PROSITE" id="PS50945"/>
    </source>
</evidence>
<comment type="similarity">
    <text evidence="2">Belongs to the SLA2 family.</text>
</comment>
<dbReference type="InterPro" id="IPR013809">
    <property type="entry name" value="ENTH"/>
</dbReference>
<dbReference type="Pfam" id="PF07651">
    <property type="entry name" value="ANTH"/>
    <property type="match status" value="1"/>
</dbReference>
<evidence type="ECO:0000256" key="2">
    <source>
        <dbReference type="ARBA" id="ARBA00010135"/>
    </source>
</evidence>
<dbReference type="AlphaFoldDB" id="A0A9P8T5Y7"/>
<dbReference type="PANTHER" id="PTHR10407:SF15">
    <property type="entry name" value="HUNTINGTIN INTERACTING PROTEIN 1"/>
    <property type="match status" value="1"/>
</dbReference>
<dbReference type="GO" id="GO:0030479">
    <property type="term" value="C:actin cortical patch"/>
    <property type="evidence" value="ECO:0007669"/>
    <property type="project" value="TreeGrafter"/>
</dbReference>
<evidence type="ECO:0000256" key="5">
    <source>
        <dbReference type="SAM" id="Coils"/>
    </source>
</evidence>
<evidence type="ECO:0000256" key="1">
    <source>
        <dbReference type="ARBA" id="ARBA00004496"/>
    </source>
</evidence>
<evidence type="ECO:0000313" key="10">
    <source>
        <dbReference type="Proteomes" id="UP000769157"/>
    </source>
</evidence>
<dbReference type="Proteomes" id="UP000769157">
    <property type="component" value="Unassembled WGS sequence"/>
</dbReference>
<sequence length="1017" mass="115385">MLGFGNRSDSDIQTSLKKACSSDEVAPKRKHVRACILYTWDHKSSREFWHVLKLLPIQSDEVQLFKALIVIHKVLQEGHPSCLIGGYKNISWIESIGRFSASSGLKGYGPLIKEYVFYVIQKLHFHHDHRGFNGMFEYEEYVSLRAVSDPNEGFESILDLLSLQDSLDGVQRVIFSSVQRNRDSECIISALVPLIAESYGIYKFLISMLRAMYRSSQSDDVIAPLKDKFDVQHRRLYDFYADCSTIKYLSTLVSIPKIPPTPPSLMVDSNEPNTESSILDNGLKEKDQRESTPVNRISVQPTGVVVDTYSKQQEQFEEQQRLAEERKRSELLQQQMMQHEQAQYWEEQQRQQALSQELARQQLISDQSQRQAQGKLAQLEQDLLALGGQHERDQLILEQYDQRVKALENEIGLISQTSEEQVTAKSQQCSYLQEQVTYWRNKYESLAKLYSQLRQEHLGLLNKFKTAQQKAASAQESVEKREKLEKEMKAKNIELADLIKERDRARLNLERLKGNDSEQLLVLESKIRDLEDQLKAVNETNAKNLQAIFSRHQKELEDVRQNRSSEDQNGDPQLELQIMQQAMEDTMQELAEQQKEAQIHVLQRMRSLFDTLLKLSIDRVHGFAFELESPGFIGSRNITAEYVGTMLEKASHLSTQFATSMTDYIGDEMQGESETVVIRSLMEFTNSIEDVFSSVKGMLNDRKDDVQDVLVEGSKDLANMIELFFEALFSENLEPLQPEDKTDKVINGNINVQEIIQSLMEIVEVFRDPVLGSGTSTQELDSLLDRELANTQSAIEDAAALLADMSSRSKLEIKDGNVLEVNESIISCSSGIINAVRILLQSCIEAQDDIVAKGKGTMSRALFYKKNNRWTEGLISAAKQVAYATGVLIRIADGVLAGRNSSEELIVASNEVAASTAQLVSSSRVKSDYMSKSHQKLEAASKEVNSCCKALVAKVSSLLHTKEFQNSVDYSKLTSHENRTAEMEQQVEILKLEGALSLARKRLGEIRKFSYREDAED</sequence>
<dbReference type="SUPFAM" id="SSF109885">
    <property type="entry name" value="I/LWEQ domain"/>
    <property type="match status" value="1"/>
</dbReference>
<evidence type="ECO:0000313" key="9">
    <source>
        <dbReference type="EMBL" id="KAH3666545.1"/>
    </source>
</evidence>
<dbReference type="GO" id="GO:0051015">
    <property type="term" value="F:actin filament binding"/>
    <property type="evidence" value="ECO:0007669"/>
    <property type="project" value="TreeGrafter"/>
</dbReference>
<feature type="compositionally biased region" description="Polar residues" evidence="6">
    <location>
        <begin position="270"/>
        <end position="279"/>
    </location>
</feature>
<protein>
    <recommendedName>
        <fullName evidence="11">Cytoskeleton assembly control protein</fullName>
    </recommendedName>
</protein>
<comment type="caution">
    <text evidence="9">The sequence shown here is derived from an EMBL/GenBank/DDBJ whole genome shotgun (WGS) entry which is preliminary data.</text>
</comment>
<evidence type="ECO:0000256" key="6">
    <source>
        <dbReference type="SAM" id="MobiDB-lite"/>
    </source>
</evidence>
<evidence type="ECO:0008006" key="11">
    <source>
        <dbReference type="Google" id="ProtNLM"/>
    </source>
</evidence>
<comment type="subcellular location">
    <subcellularLocation>
        <location evidence="1">Cytoplasm</location>
    </subcellularLocation>
</comment>
<dbReference type="GeneID" id="70235507"/>
<dbReference type="InterPro" id="IPR030224">
    <property type="entry name" value="Sla2_fam"/>
</dbReference>
<dbReference type="GO" id="GO:0006897">
    <property type="term" value="P:endocytosis"/>
    <property type="evidence" value="ECO:0007669"/>
    <property type="project" value="InterPro"/>
</dbReference>
<dbReference type="InterPro" id="IPR008942">
    <property type="entry name" value="ENTH_VHS"/>
</dbReference>
<dbReference type="InterPro" id="IPR035964">
    <property type="entry name" value="I/LWEQ_dom_sf"/>
</dbReference>
<keyword evidence="3" id="KW-0963">Cytoplasm</keyword>
<proteinExistence type="inferred from homology"/>
<dbReference type="GO" id="GO:0048268">
    <property type="term" value="P:clathrin coat assembly"/>
    <property type="evidence" value="ECO:0007669"/>
    <property type="project" value="TreeGrafter"/>
</dbReference>
<dbReference type="GO" id="GO:0035615">
    <property type="term" value="F:clathrin adaptor activity"/>
    <property type="evidence" value="ECO:0007669"/>
    <property type="project" value="TreeGrafter"/>
</dbReference>
<organism evidence="9 10">
    <name type="scientific">Ogataea philodendri</name>
    <dbReference type="NCBI Taxonomy" id="1378263"/>
    <lineage>
        <taxon>Eukaryota</taxon>
        <taxon>Fungi</taxon>
        <taxon>Dikarya</taxon>
        <taxon>Ascomycota</taxon>
        <taxon>Saccharomycotina</taxon>
        <taxon>Pichiomycetes</taxon>
        <taxon>Pichiales</taxon>
        <taxon>Pichiaceae</taxon>
        <taxon>Ogataea</taxon>
    </lineage>
</organism>
<dbReference type="SUPFAM" id="SSF48464">
    <property type="entry name" value="ENTH/VHS domain"/>
    <property type="match status" value="1"/>
</dbReference>
<dbReference type="GO" id="GO:0007015">
    <property type="term" value="P:actin filament organization"/>
    <property type="evidence" value="ECO:0007669"/>
    <property type="project" value="TreeGrafter"/>
</dbReference>
<dbReference type="Pfam" id="PF01608">
    <property type="entry name" value="I_LWEQ"/>
    <property type="match status" value="1"/>
</dbReference>
<dbReference type="OrthoDB" id="10262320at2759"/>
<reference evidence="9" key="2">
    <citation type="submission" date="2021-01" db="EMBL/GenBank/DDBJ databases">
        <authorList>
            <person name="Schikora-Tamarit M.A."/>
        </authorList>
    </citation>
    <scope>NUCLEOTIDE SEQUENCE</scope>
    <source>
        <strain evidence="9">CBS6075</strain>
    </source>
</reference>
<keyword evidence="4" id="KW-0009">Actin-binding</keyword>
<dbReference type="PROSITE" id="PS50945">
    <property type="entry name" value="I_LWEQ"/>
    <property type="match status" value="1"/>
</dbReference>
<feature type="domain" description="I/LWEQ" evidence="8">
    <location>
        <begin position="772"/>
        <end position="1014"/>
    </location>
</feature>
<dbReference type="GO" id="GO:0080025">
    <property type="term" value="F:phosphatidylinositol-3,5-bisphosphate binding"/>
    <property type="evidence" value="ECO:0007669"/>
    <property type="project" value="TreeGrafter"/>
</dbReference>
<dbReference type="Gene3D" id="1.25.40.90">
    <property type="match status" value="1"/>
</dbReference>
<dbReference type="EMBL" id="JAEUBE010000255">
    <property type="protein sequence ID" value="KAH3666545.1"/>
    <property type="molecule type" value="Genomic_DNA"/>
</dbReference>
<evidence type="ECO:0000256" key="4">
    <source>
        <dbReference type="ARBA" id="ARBA00023203"/>
    </source>
</evidence>
<name>A0A9P8T5Y7_9ASCO</name>
<evidence type="ECO:0000256" key="3">
    <source>
        <dbReference type="ARBA" id="ARBA00022490"/>
    </source>
</evidence>
<feature type="region of interest" description="Disordered" evidence="6">
    <location>
        <begin position="262"/>
        <end position="297"/>
    </location>
</feature>
<dbReference type="GO" id="GO:0043325">
    <property type="term" value="F:phosphatidylinositol-3,4-bisphosphate binding"/>
    <property type="evidence" value="ECO:0007669"/>
    <property type="project" value="TreeGrafter"/>
</dbReference>
<dbReference type="Gene3D" id="1.20.1410.10">
    <property type="entry name" value="I/LWEQ domain"/>
    <property type="match status" value="1"/>
</dbReference>
<dbReference type="GO" id="GO:0030136">
    <property type="term" value="C:clathrin-coated vesicle"/>
    <property type="evidence" value="ECO:0007669"/>
    <property type="project" value="TreeGrafter"/>
</dbReference>
<dbReference type="PANTHER" id="PTHR10407">
    <property type="entry name" value="HUNTINGTIN INTERACTING PROTEIN 1"/>
    <property type="match status" value="1"/>
</dbReference>
<feature type="coiled-coil region" evidence="5">
    <location>
        <begin position="467"/>
        <end position="600"/>
    </location>
</feature>
<dbReference type="InterPro" id="IPR002558">
    <property type="entry name" value="ILWEQ_dom"/>
</dbReference>
<dbReference type="SMART" id="SM00273">
    <property type="entry name" value="ENTH"/>
    <property type="match status" value="1"/>
</dbReference>
<dbReference type="PROSITE" id="PS50942">
    <property type="entry name" value="ENTH"/>
    <property type="match status" value="1"/>
</dbReference>
<dbReference type="GO" id="GO:0032051">
    <property type="term" value="F:clathrin light chain binding"/>
    <property type="evidence" value="ECO:0007669"/>
    <property type="project" value="TreeGrafter"/>
</dbReference>
<feature type="coiled-coil region" evidence="5">
    <location>
        <begin position="306"/>
        <end position="342"/>
    </location>
</feature>
<feature type="domain" description="ENTH" evidence="7">
    <location>
        <begin position="4"/>
        <end position="133"/>
    </location>
</feature>
<evidence type="ECO:0000259" key="7">
    <source>
        <dbReference type="PROSITE" id="PS50942"/>
    </source>
</evidence>
<feature type="coiled-coil region" evidence="5">
    <location>
        <begin position="390"/>
        <end position="417"/>
    </location>
</feature>
<dbReference type="RefSeq" id="XP_046061676.1">
    <property type="nucleotide sequence ID" value="XM_046204527.1"/>
</dbReference>
<dbReference type="CDD" id="cd17007">
    <property type="entry name" value="ANTH_N_Sla2p"/>
    <property type="match status" value="1"/>
</dbReference>
<dbReference type="SMART" id="SM00307">
    <property type="entry name" value="ILWEQ"/>
    <property type="match status" value="1"/>
</dbReference>
<gene>
    <name evidence="9" type="ORF">OGAPHI_003542</name>
</gene>
<reference evidence="9" key="1">
    <citation type="journal article" date="2021" name="Open Biol.">
        <title>Shared evolutionary footprints suggest mitochondrial oxidative damage underlies multiple complex I losses in fungi.</title>
        <authorList>
            <person name="Schikora-Tamarit M.A."/>
            <person name="Marcet-Houben M."/>
            <person name="Nosek J."/>
            <person name="Gabaldon T."/>
        </authorList>
    </citation>
    <scope>NUCLEOTIDE SEQUENCE</scope>
    <source>
        <strain evidence="9">CBS6075</strain>
    </source>
</reference>
<dbReference type="InterPro" id="IPR011417">
    <property type="entry name" value="ANTH_dom"/>
</dbReference>
<accession>A0A9P8T5Y7</accession>